<dbReference type="InterPro" id="IPR036390">
    <property type="entry name" value="WH_DNA-bd_sf"/>
</dbReference>
<dbReference type="PANTHER" id="PTHR33204:SF29">
    <property type="entry name" value="TRANSCRIPTIONAL REGULATOR"/>
    <property type="match status" value="1"/>
</dbReference>
<gene>
    <name evidence="5" type="ORF">MKQ68_12610</name>
</gene>
<keyword evidence="6" id="KW-1185">Reference proteome</keyword>
<evidence type="ECO:0000256" key="2">
    <source>
        <dbReference type="ARBA" id="ARBA00023125"/>
    </source>
</evidence>
<dbReference type="InterPro" id="IPR002577">
    <property type="entry name" value="HTH_HxlR"/>
</dbReference>
<dbReference type="PROSITE" id="PS51118">
    <property type="entry name" value="HTH_HXLR"/>
    <property type="match status" value="1"/>
</dbReference>
<organism evidence="5 6">
    <name type="scientific">Chitinophaga horti</name>
    <dbReference type="NCBI Taxonomy" id="2920382"/>
    <lineage>
        <taxon>Bacteria</taxon>
        <taxon>Pseudomonadati</taxon>
        <taxon>Bacteroidota</taxon>
        <taxon>Chitinophagia</taxon>
        <taxon>Chitinophagales</taxon>
        <taxon>Chitinophagaceae</taxon>
        <taxon>Chitinophaga</taxon>
    </lineage>
</organism>
<evidence type="ECO:0000313" key="5">
    <source>
        <dbReference type="EMBL" id="UYQ95942.1"/>
    </source>
</evidence>
<evidence type="ECO:0000313" key="6">
    <source>
        <dbReference type="Proteomes" id="UP001162741"/>
    </source>
</evidence>
<evidence type="ECO:0000256" key="3">
    <source>
        <dbReference type="ARBA" id="ARBA00023163"/>
    </source>
</evidence>
<evidence type="ECO:0000259" key="4">
    <source>
        <dbReference type="PROSITE" id="PS51118"/>
    </source>
</evidence>
<dbReference type="Proteomes" id="UP001162741">
    <property type="component" value="Chromosome"/>
</dbReference>
<dbReference type="EMBL" id="CP107006">
    <property type="protein sequence ID" value="UYQ95942.1"/>
    <property type="molecule type" value="Genomic_DNA"/>
</dbReference>
<keyword evidence="2" id="KW-0238">DNA-binding</keyword>
<sequence length="125" mass="14331">METKTHKCLLTGECSSAMRAVQDAIHILEGRWKVQIIVSLFFGTKRFKEISRDLPGITDKMLSKELKDLETNKLVKRTVQDSFPPRVDYALTEHGQTLRTVISELSHWGYAHREEIMGKKMAEAV</sequence>
<evidence type="ECO:0000256" key="1">
    <source>
        <dbReference type="ARBA" id="ARBA00023015"/>
    </source>
</evidence>
<keyword evidence="1" id="KW-0805">Transcription regulation</keyword>
<feature type="domain" description="HTH hxlR-type" evidence="4">
    <location>
        <begin position="14"/>
        <end position="117"/>
    </location>
</feature>
<reference evidence="5" key="1">
    <citation type="submission" date="2022-10" db="EMBL/GenBank/DDBJ databases">
        <title>Chitinophaga sp. nov., isolated from soil.</title>
        <authorList>
            <person name="Jeon C.O."/>
        </authorList>
    </citation>
    <scope>NUCLEOTIDE SEQUENCE</scope>
    <source>
        <strain evidence="5">R8</strain>
    </source>
</reference>
<name>A0ABY6JC04_9BACT</name>
<dbReference type="SUPFAM" id="SSF46785">
    <property type="entry name" value="Winged helix' DNA-binding domain"/>
    <property type="match status" value="1"/>
</dbReference>
<keyword evidence="3" id="KW-0804">Transcription</keyword>
<dbReference type="RefSeq" id="WP_264283612.1">
    <property type="nucleotide sequence ID" value="NZ_CP107006.1"/>
</dbReference>
<dbReference type="Gene3D" id="1.10.10.10">
    <property type="entry name" value="Winged helix-like DNA-binding domain superfamily/Winged helix DNA-binding domain"/>
    <property type="match status" value="1"/>
</dbReference>
<protein>
    <submittedName>
        <fullName evidence="5">Helix-turn-helix transcriptional regulator</fullName>
    </submittedName>
</protein>
<dbReference type="PANTHER" id="PTHR33204">
    <property type="entry name" value="TRANSCRIPTIONAL REGULATOR, MARR FAMILY"/>
    <property type="match status" value="1"/>
</dbReference>
<dbReference type="InterPro" id="IPR036388">
    <property type="entry name" value="WH-like_DNA-bd_sf"/>
</dbReference>
<proteinExistence type="predicted"/>
<accession>A0ABY6JC04</accession>
<dbReference type="Pfam" id="PF01638">
    <property type="entry name" value="HxlR"/>
    <property type="match status" value="1"/>
</dbReference>